<reference evidence="2 3" key="1">
    <citation type="submission" date="2020-02" db="EMBL/GenBank/DDBJ databases">
        <title>Draft genome sequence of Haematococcus lacustris strain NIES-144.</title>
        <authorList>
            <person name="Morimoto D."/>
            <person name="Nakagawa S."/>
            <person name="Yoshida T."/>
            <person name="Sawayama S."/>
        </authorList>
    </citation>
    <scope>NUCLEOTIDE SEQUENCE [LARGE SCALE GENOMIC DNA]</scope>
    <source>
        <strain evidence="2 3">NIES-144</strain>
    </source>
</reference>
<dbReference type="PANTHER" id="PTHR24016:SF0">
    <property type="entry name" value="CONSERVED OLIGOMERIC GOLGI COMPLEX SUBUNIT 4"/>
    <property type="match status" value="1"/>
</dbReference>
<dbReference type="Pfam" id="PF20662">
    <property type="entry name" value="COG4_C"/>
    <property type="match status" value="1"/>
</dbReference>
<sequence>WSLGRVVQVSYQLSEAEYAAAESGEGWVQRLLVGLELAVTWLQPLLTANNYEWCVLQGVVHGVLDKVVARLEALLSRKAFSQLGGLQLDRDTRTLVSHLADLTHRTVRDKFARLNQVHSATEMALVLGLESVDELVDYWGGDSALTWRLTAAE</sequence>
<evidence type="ECO:0000313" key="3">
    <source>
        <dbReference type="Proteomes" id="UP000485058"/>
    </source>
</evidence>
<evidence type="ECO:0000313" key="2">
    <source>
        <dbReference type="EMBL" id="GFH19034.1"/>
    </source>
</evidence>
<dbReference type="Proteomes" id="UP000485058">
    <property type="component" value="Unassembled WGS sequence"/>
</dbReference>
<name>A0A699ZJP4_HAELA</name>
<dbReference type="EMBL" id="BLLF01001396">
    <property type="protein sequence ID" value="GFH19034.1"/>
    <property type="molecule type" value="Genomic_DNA"/>
</dbReference>
<feature type="domain" description="Conserved oligomeric Golgi complex subunit 4 C-terminal" evidence="1">
    <location>
        <begin position="8"/>
        <end position="153"/>
    </location>
</feature>
<proteinExistence type="predicted"/>
<protein>
    <recommendedName>
        <fullName evidence="1">Conserved oligomeric Golgi complex subunit 4 C-terminal domain-containing protein</fullName>
    </recommendedName>
</protein>
<gene>
    <name evidence="2" type="ORF">HaLaN_15921</name>
</gene>
<dbReference type="AlphaFoldDB" id="A0A699ZJP4"/>
<dbReference type="InterPro" id="IPR048684">
    <property type="entry name" value="COG4_C"/>
</dbReference>
<feature type="non-terminal residue" evidence="2">
    <location>
        <position position="153"/>
    </location>
</feature>
<feature type="non-terminal residue" evidence="2">
    <location>
        <position position="1"/>
    </location>
</feature>
<organism evidence="2 3">
    <name type="scientific">Haematococcus lacustris</name>
    <name type="common">Green alga</name>
    <name type="synonym">Haematococcus pluvialis</name>
    <dbReference type="NCBI Taxonomy" id="44745"/>
    <lineage>
        <taxon>Eukaryota</taxon>
        <taxon>Viridiplantae</taxon>
        <taxon>Chlorophyta</taxon>
        <taxon>core chlorophytes</taxon>
        <taxon>Chlorophyceae</taxon>
        <taxon>CS clade</taxon>
        <taxon>Chlamydomonadales</taxon>
        <taxon>Haematococcaceae</taxon>
        <taxon>Haematococcus</taxon>
    </lineage>
</organism>
<dbReference type="Gene3D" id="1.20.58.1970">
    <property type="match status" value="1"/>
</dbReference>
<accession>A0A699ZJP4</accession>
<dbReference type="InterPro" id="IPR048682">
    <property type="entry name" value="COG4"/>
</dbReference>
<dbReference type="PANTHER" id="PTHR24016">
    <property type="entry name" value="CONSERVED OLIGOMERIC GOLGI COMPLEX SUBUNIT 4"/>
    <property type="match status" value="1"/>
</dbReference>
<comment type="caution">
    <text evidence="2">The sequence shown here is derived from an EMBL/GenBank/DDBJ whole genome shotgun (WGS) entry which is preliminary data.</text>
</comment>
<evidence type="ECO:0000259" key="1">
    <source>
        <dbReference type="Pfam" id="PF20662"/>
    </source>
</evidence>
<keyword evidence="3" id="KW-1185">Reference proteome</keyword>